<evidence type="ECO:0000313" key="2">
    <source>
        <dbReference type="EMBL" id="KAH9311582.1"/>
    </source>
</evidence>
<dbReference type="Proteomes" id="UP000824469">
    <property type="component" value="Unassembled WGS sequence"/>
</dbReference>
<dbReference type="EMBL" id="JAHRHJ020000006">
    <property type="protein sequence ID" value="KAH9311582.1"/>
    <property type="molecule type" value="Genomic_DNA"/>
</dbReference>
<feature type="region of interest" description="Disordered" evidence="1">
    <location>
        <begin position="78"/>
        <end position="105"/>
    </location>
</feature>
<keyword evidence="3" id="KW-1185">Reference proteome</keyword>
<dbReference type="PANTHER" id="PTHR33785">
    <property type="entry name" value="OS06G0550800 PROTEIN"/>
    <property type="match status" value="1"/>
</dbReference>
<accession>A0AA38FV11</accession>
<organism evidence="2 3">
    <name type="scientific">Taxus chinensis</name>
    <name type="common">Chinese yew</name>
    <name type="synonym">Taxus wallichiana var. chinensis</name>
    <dbReference type="NCBI Taxonomy" id="29808"/>
    <lineage>
        <taxon>Eukaryota</taxon>
        <taxon>Viridiplantae</taxon>
        <taxon>Streptophyta</taxon>
        <taxon>Embryophyta</taxon>
        <taxon>Tracheophyta</taxon>
        <taxon>Spermatophyta</taxon>
        <taxon>Pinopsida</taxon>
        <taxon>Pinidae</taxon>
        <taxon>Conifers II</taxon>
        <taxon>Cupressales</taxon>
        <taxon>Taxaceae</taxon>
        <taxon>Taxus</taxon>
    </lineage>
</organism>
<dbReference type="PANTHER" id="PTHR33785:SF2">
    <property type="entry name" value="DUF1685 DOMAIN-CONTAINING PROTEIN"/>
    <property type="match status" value="1"/>
</dbReference>
<feature type="compositionally biased region" description="Polar residues" evidence="1">
    <location>
        <begin position="78"/>
        <end position="89"/>
    </location>
</feature>
<proteinExistence type="predicted"/>
<evidence type="ECO:0000256" key="1">
    <source>
        <dbReference type="SAM" id="MobiDB-lite"/>
    </source>
</evidence>
<dbReference type="AlphaFoldDB" id="A0AA38FV11"/>
<feature type="non-terminal residue" evidence="2">
    <location>
        <position position="257"/>
    </location>
</feature>
<comment type="caution">
    <text evidence="2">The sequence shown here is derived from an EMBL/GenBank/DDBJ whole genome shotgun (WGS) entry which is preliminary data.</text>
</comment>
<sequence length="257" mass="28715">MSAPSQLGSVQGEHDSALTILEILDHMWFRDNIVRPSPPHSTRSSCSMYEATPCTSIEMATSDAFLLFSESEGREAINNSQHSSITAGISDSDSESDSDYGGEMTSIISPPSCAKAIQHLPIIQGFPKLETIPYDNHLEKRRVPDLGIQQTSMRRRERQRATKSMTDLESDEVKGFMDLGFKFNMDNLNPHIVTMLPGLQRLGGQGKTQTHLAPPPVSRPYLSEAWLIRRPDSPLLNLRMPSLHDGVDMKKHLKFWA</sequence>
<reference evidence="2 3" key="1">
    <citation type="journal article" date="2021" name="Nat. Plants">
        <title>The Taxus genome provides insights into paclitaxel biosynthesis.</title>
        <authorList>
            <person name="Xiong X."/>
            <person name="Gou J."/>
            <person name="Liao Q."/>
            <person name="Li Y."/>
            <person name="Zhou Q."/>
            <person name="Bi G."/>
            <person name="Li C."/>
            <person name="Du R."/>
            <person name="Wang X."/>
            <person name="Sun T."/>
            <person name="Guo L."/>
            <person name="Liang H."/>
            <person name="Lu P."/>
            <person name="Wu Y."/>
            <person name="Zhang Z."/>
            <person name="Ro D.K."/>
            <person name="Shang Y."/>
            <person name="Huang S."/>
            <person name="Yan J."/>
        </authorList>
    </citation>
    <scope>NUCLEOTIDE SEQUENCE [LARGE SCALE GENOMIC DNA]</scope>
    <source>
        <strain evidence="2">Ta-2019</strain>
    </source>
</reference>
<name>A0AA38FV11_TAXCH</name>
<gene>
    <name evidence="2" type="ORF">KI387_026617</name>
</gene>
<evidence type="ECO:0000313" key="3">
    <source>
        <dbReference type="Proteomes" id="UP000824469"/>
    </source>
</evidence>
<protein>
    <submittedName>
        <fullName evidence="2">Uncharacterized protein</fullName>
    </submittedName>
</protein>